<feature type="chain" id="PRO_5001646962" description="Secreted protein" evidence="1">
    <location>
        <begin position="19"/>
        <end position="124"/>
    </location>
</feature>
<accession>A0A067TM29</accession>
<dbReference type="EMBL" id="KL142372">
    <property type="protein sequence ID" value="KDR79993.1"/>
    <property type="molecule type" value="Genomic_DNA"/>
</dbReference>
<name>A0A067TM29_GALM3</name>
<sequence>MDFFVLWSALVARGFLFASPLFPPRIPRLSPLLLRDRRVQHNISISPRSFSHNKQSERISRFLCAFESLFWASHPQWLSFSAEFLLVSSRLYSHQTEPADSPNAVRGTSVFGAFLFWDLTGTEP</sequence>
<keyword evidence="1" id="KW-0732">Signal</keyword>
<protein>
    <recommendedName>
        <fullName evidence="4">Secreted protein</fullName>
    </recommendedName>
</protein>
<evidence type="ECO:0000313" key="3">
    <source>
        <dbReference type="Proteomes" id="UP000027222"/>
    </source>
</evidence>
<dbReference type="AlphaFoldDB" id="A0A067TM29"/>
<reference evidence="3" key="1">
    <citation type="journal article" date="2014" name="Proc. Natl. Acad. Sci. U.S.A.">
        <title>Extensive sampling of basidiomycete genomes demonstrates inadequacy of the white-rot/brown-rot paradigm for wood decay fungi.</title>
        <authorList>
            <person name="Riley R."/>
            <person name="Salamov A.A."/>
            <person name="Brown D.W."/>
            <person name="Nagy L.G."/>
            <person name="Floudas D."/>
            <person name="Held B.W."/>
            <person name="Levasseur A."/>
            <person name="Lombard V."/>
            <person name="Morin E."/>
            <person name="Otillar R."/>
            <person name="Lindquist E.A."/>
            <person name="Sun H."/>
            <person name="LaButti K.M."/>
            <person name="Schmutz J."/>
            <person name="Jabbour D."/>
            <person name="Luo H."/>
            <person name="Baker S.E."/>
            <person name="Pisabarro A.G."/>
            <person name="Walton J.D."/>
            <person name="Blanchette R.A."/>
            <person name="Henrissat B."/>
            <person name="Martin F."/>
            <person name="Cullen D."/>
            <person name="Hibbett D.S."/>
            <person name="Grigoriev I.V."/>
        </authorList>
    </citation>
    <scope>NUCLEOTIDE SEQUENCE [LARGE SCALE GENOMIC DNA]</scope>
    <source>
        <strain evidence="3">CBS 339.88</strain>
    </source>
</reference>
<feature type="signal peptide" evidence="1">
    <location>
        <begin position="1"/>
        <end position="18"/>
    </location>
</feature>
<keyword evidence="3" id="KW-1185">Reference proteome</keyword>
<evidence type="ECO:0008006" key="4">
    <source>
        <dbReference type="Google" id="ProtNLM"/>
    </source>
</evidence>
<gene>
    <name evidence="2" type="ORF">GALMADRAFT_242184</name>
</gene>
<dbReference type="Proteomes" id="UP000027222">
    <property type="component" value="Unassembled WGS sequence"/>
</dbReference>
<proteinExistence type="predicted"/>
<organism evidence="2 3">
    <name type="scientific">Galerina marginata (strain CBS 339.88)</name>
    <dbReference type="NCBI Taxonomy" id="685588"/>
    <lineage>
        <taxon>Eukaryota</taxon>
        <taxon>Fungi</taxon>
        <taxon>Dikarya</taxon>
        <taxon>Basidiomycota</taxon>
        <taxon>Agaricomycotina</taxon>
        <taxon>Agaricomycetes</taxon>
        <taxon>Agaricomycetidae</taxon>
        <taxon>Agaricales</taxon>
        <taxon>Agaricineae</taxon>
        <taxon>Strophariaceae</taxon>
        <taxon>Galerina</taxon>
    </lineage>
</organism>
<evidence type="ECO:0000256" key="1">
    <source>
        <dbReference type="SAM" id="SignalP"/>
    </source>
</evidence>
<dbReference type="HOGENOM" id="CLU_2004116_0_0_1"/>
<evidence type="ECO:0000313" key="2">
    <source>
        <dbReference type="EMBL" id="KDR79993.1"/>
    </source>
</evidence>